<dbReference type="KEGG" id="bcel:BcellWH2_05012"/>
<dbReference type="RefSeq" id="WP_029426739.1">
    <property type="nucleotide sequence ID" value="NZ_CP012801.1"/>
</dbReference>
<name>A0A0P0GXH1_9BACE</name>
<proteinExistence type="predicted"/>
<organism evidence="1 3">
    <name type="scientific">Bacteroides cellulosilyticus</name>
    <dbReference type="NCBI Taxonomy" id="246787"/>
    <lineage>
        <taxon>Bacteria</taxon>
        <taxon>Pseudomonadati</taxon>
        <taxon>Bacteroidota</taxon>
        <taxon>Bacteroidia</taxon>
        <taxon>Bacteroidales</taxon>
        <taxon>Bacteroidaceae</taxon>
        <taxon>Bacteroides</taxon>
    </lineage>
</organism>
<evidence type="ECO:0000313" key="3">
    <source>
        <dbReference type="Proteomes" id="UP000061809"/>
    </source>
</evidence>
<gene>
    <name evidence="1" type="ORF">BcellWH2_05012</name>
    <name evidence="2" type="ORF">F2Y86_24250</name>
</gene>
<dbReference type="EMBL" id="VVYW01000029">
    <property type="protein sequence ID" value="KAA5403278.1"/>
    <property type="molecule type" value="Genomic_DNA"/>
</dbReference>
<dbReference type="Proteomes" id="UP000061809">
    <property type="component" value="Chromosome"/>
</dbReference>
<dbReference type="EMBL" id="CP012801">
    <property type="protein sequence ID" value="ALJ62221.1"/>
    <property type="molecule type" value="Genomic_DNA"/>
</dbReference>
<accession>A0A0P0GXH1</accession>
<dbReference type="AlphaFoldDB" id="A0A0P0GXH1"/>
<reference evidence="1 3" key="1">
    <citation type="journal article" date="2015" name="Science">
        <title>Genetic determinants of in vivo fitness and diet responsiveness in multiple human gut Bacteroides.</title>
        <authorList>
            <person name="Wu M."/>
            <person name="McNulty N.P."/>
            <person name="Rodionov D.A."/>
            <person name="Khoroshkin M.S."/>
            <person name="Griffin N.W."/>
            <person name="Cheng J."/>
            <person name="Latreille P."/>
            <person name="Kerstetter R.A."/>
            <person name="Terrapon N."/>
            <person name="Henrissat B."/>
            <person name="Osterman A.L."/>
            <person name="Gordon J.I."/>
        </authorList>
    </citation>
    <scope>NUCLEOTIDE SEQUENCE [LARGE SCALE GENOMIC DNA]</scope>
    <source>
        <strain evidence="1 3">WH2</strain>
    </source>
</reference>
<evidence type="ECO:0000313" key="4">
    <source>
        <dbReference type="Proteomes" id="UP000325055"/>
    </source>
</evidence>
<dbReference type="Proteomes" id="UP000325055">
    <property type="component" value="Unassembled WGS sequence"/>
</dbReference>
<sequence>MKNTELHIKKGDHVWVQIYNGRDYSFHPRLAEVIATLHLHISCEVVPYVALRYLDNHSCACVPYEQICGICDKSP</sequence>
<protein>
    <submittedName>
        <fullName evidence="1">Uncharacterized protein</fullName>
    </submittedName>
</protein>
<reference evidence="2 4" key="2">
    <citation type="journal article" date="2019" name="Nat. Med.">
        <title>A library of human gut bacterial isolates paired with longitudinal multiomics data enables mechanistic microbiome research.</title>
        <authorList>
            <person name="Poyet M."/>
            <person name="Groussin M."/>
            <person name="Gibbons S.M."/>
            <person name="Avila-Pacheco J."/>
            <person name="Jiang X."/>
            <person name="Kearney S.M."/>
            <person name="Perrotta A.R."/>
            <person name="Berdy B."/>
            <person name="Zhao S."/>
            <person name="Lieberman T.D."/>
            <person name="Swanson P.K."/>
            <person name="Smith M."/>
            <person name="Roesemann S."/>
            <person name="Alexander J.E."/>
            <person name="Rich S.A."/>
            <person name="Livny J."/>
            <person name="Vlamakis H."/>
            <person name="Clish C."/>
            <person name="Bullock K."/>
            <person name="Deik A."/>
            <person name="Scott J."/>
            <person name="Pierce K.A."/>
            <person name="Xavier R.J."/>
            <person name="Alm E.J."/>
        </authorList>
    </citation>
    <scope>NUCLEOTIDE SEQUENCE [LARGE SCALE GENOMIC DNA]</scope>
    <source>
        <strain evidence="2 4">BIOML-A7</strain>
    </source>
</reference>
<dbReference type="PATRIC" id="fig|246787.4.peg.5175"/>
<evidence type="ECO:0000313" key="1">
    <source>
        <dbReference type="EMBL" id="ALJ62221.1"/>
    </source>
</evidence>
<evidence type="ECO:0000313" key="2">
    <source>
        <dbReference type="EMBL" id="KAA5403278.1"/>
    </source>
</evidence>